<evidence type="ECO:0000313" key="4">
    <source>
        <dbReference type="Proteomes" id="UP000691718"/>
    </source>
</evidence>
<protein>
    <submittedName>
        <fullName evidence="3">(apollo) hypothetical protein</fullName>
    </submittedName>
</protein>
<feature type="compositionally biased region" description="Pro residues" evidence="1">
    <location>
        <begin position="149"/>
        <end position="163"/>
    </location>
</feature>
<dbReference type="AlphaFoldDB" id="A0A8S3WSR4"/>
<sequence length="182" mass="20707">MYTSIVYLLCGIVGSSLAYYNQREAPYYTGPNDPYQITNSYNIPQEKYQRLFWGNGQGSNQVGGTGFWATLTNKFPFLGNMFGRMELPSEYGVPNRFNPSTQYTAQDFYQAQVYQPRFRQQVPFGRDVAITDDAVIVTPPQVPIASQPAPIPQPAPVPAPEPSPGYYYEKPQYRLELPNKYY</sequence>
<feature type="signal peptide" evidence="2">
    <location>
        <begin position="1"/>
        <end position="18"/>
    </location>
</feature>
<dbReference type="EMBL" id="CAJQZP010000693">
    <property type="protein sequence ID" value="CAG4978738.1"/>
    <property type="molecule type" value="Genomic_DNA"/>
</dbReference>
<keyword evidence="2" id="KW-0732">Signal</keyword>
<comment type="caution">
    <text evidence="3">The sequence shown here is derived from an EMBL/GenBank/DDBJ whole genome shotgun (WGS) entry which is preliminary data.</text>
</comment>
<keyword evidence="4" id="KW-1185">Reference proteome</keyword>
<feature type="region of interest" description="Disordered" evidence="1">
    <location>
        <begin position="145"/>
        <end position="164"/>
    </location>
</feature>
<gene>
    <name evidence="3" type="ORF">PAPOLLO_LOCUS9749</name>
</gene>
<evidence type="ECO:0000313" key="3">
    <source>
        <dbReference type="EMBL" id="CAG4978738.1"/>
    </source>
</evidence>
<evidence type="ECO:0000256" key="1">
    <source>
        <dbReference type="SAM" id="MobiDB-lite"/>
    </source>
</evidence>
<name>A0A8S3WSR4_PARAO</name>
<dbReference type="OrthoDB" id="7462710at2759"/>
<organism evidence="3 4">
    <name type="scientific">Parnassius apollo</name>
    <name type="common">Apollo butterfly</name>
    <name type="synonym">Papilio apollo</name>
    <dbReference type="NCBI Taxonomy" id="110799"/>
    <lineage>
        <taxon>Eukaryota</taxon>
        <taxon>Metazoa</taxon>
        <taxon>Ecdysozoa</taxon>
        <taxon>Arthropoda</taxon>
        <taxon>Hexapoda</taxon>
        <taxon>Insecta</taxon>
        <taxon>Pterygota</taxon>
        <taxon>Neoptera</taxon>
        <taxon>Endopterygota</taxon>
        <taxon>Lepidoptera</taxon>
        <taxon>Glossata</taxon>
        <taxon>Ditrysia</taxon>
        <taxon>Papilionoidea</taxon>
        <taxon>Papilionidae</taxon>
        <taxon>Parnassiinae</taxon>
        <taxon>Parnassini</taxon>
        <taxon>Parnassius</taxon>
        <taxon>Parnassius</taxon>
    </lineage>
</organism>
<reference evidence="3" key="1">
    <citation type="submission" date="2021-04" db="EMBL/GenBank/DDBJ databases">
        <authorList>
            <person name="Tunstrom K."/>
        </authorList>
    </citation>
    <scope>NUCLEOTIDE SEQUENCE</scope>
</reference>
<evidence type="ECO:0000256" key="2">
    <source>
        <dbReference type="SAM" id="SignalP"/>
    </source>
</evidence>
<feature type="chain" id="PRO_5035763988" evidence="2">
    <location>
        <begin position="19"/>
        <end position="182"/>
    </location>
</feature>
<accession>A0A8S3WSR4</accession>
<dbReference type="Proteomes" id="UP000691718">
    <property type="component" value="Unassembled WGS sequence"/>
</dbReference>
<proteinExistence type="predicted"/>